<evidence type="ECO:0000313" key="9">
    <source>
        <dbReference type="EMBL" id="KIH76933.1"/>
    </source>
</evidence>
<evidence type="ECO:0000256" key="5">
    <source>
        <dbReference type="ARBA" id="ARBA00022989"/>
    </source>
</evidence>
<dbReference type="EMBL" id="JWJD01000002">
    <property type="protein sequence ID" value="KIH76933.1"/>
    <property type="molecule type" value="Genomic_DNA"/>
</dbReference>
<organism evidence="9 10">
    <name type="scientific">Geoalkalibacter ferrihydriticus DSM 17813</name>
    <dbReference type="NCBI Taxonomy" id="1121915"/>
    <lineage>
        <taxon>Bacteria</taxon>
        <taxon>Pseudomonadati</taxon>
        <taxon>Thermodesulfobacteriota</taxon>
        <taxon>Desulfuromonadia</taxon>
        <taxon>Desulfuromonadales</taxon>
        <taxon>Geoalkalibacteraceae</taxon>
        <taxon>Geoalkalibacter</taxon>
    </lineage>
</organism>
<evidence type="ECO:0000256" key="6">
    <source>
        <dbReference type="ARBA" id="ARBA00023136"/>
    </source>
</evidence>
<evidence type="ECO:0000259" key="8">
    <source>
        <dbReference type="SMART" id="SM00014"/>
    </source>
</evidence>
<sequence>MEPWLETVASFLPSGGLYYFCLGLFTFLESLALVGIFIPGSVVIVLAGFLAAHGKGDIWMLMTVAALGTILGDCLSYLLGARFGPRLFQTHILLRRRQILDHARRFFDAHGGKSVFFGRFIGFLRPFIPLIAGSARMPFASFMVYTVSSAILWGIAYPGLGFFFGASWQQVQIWTGRLSLLILVFAILLVLNYLFWRYVFPLLQRLVLRLWVRSQGTLEQLAASRQSLWFAARLPHLHKFVLDRFSLRKSTGFSLSIGFLASLIFALGFFWINRLLVRQTPLVRGDQLFYELMPELHHPFSNLFFAAVSQLGDVSIMLMVAALALLWLILNNRDFSALILVFGSAAGQVLVLLIKVIFDHGRPLPYFLHVDTVFSSFPSSHAFSAVAFYGLIVYFLLGSVRLWEIRFYLVFWASFFALLVAFSRIYLGAHWLSDVLGGLTLGACWLSVLITICEMRFRFGEFPLRRGWRPISLSRRGKLLILAPAAAATLVGIALLITTNLRMLN</sequence>
<feature type="transmembrane region" description="Helical" evidence="7">
    <location>
        <begin position="435"/>
        <end position="457"/>
    </location>
</feature>
<feature type="transmembrane region" description="Helical" evidence="7">
    <location>
        <begin position="337"/>
        <end position="358"/>
    </location>
</feature>
<proteinExistence type="inferred from homology"/>
<dbReference type="GO" id="GO:0005886">
    <property type="term" value="C:plasma membrane"/>
    <property type="evidence" value="ECO:0007669"/>
    <property type="project" value="UniProtKB-SubCell"/>
</dbReference>
<feature type="transmembrane region" description="Helical" evidence="7">
    <location>
        <begin position="303"/>
        <end position="330"/>
    </location>
</feature>
<feature type="transmembrane region" description="Helical" evidence="7">
    <location>
        <begin position="17"/>
        <end position="46"/>
    </location>
</feature>
<dbReference type="InterPro" id="IPR036938">
    <property type="entry name" value="PAP2/HPO_sf"/>
</dbReference>
<evidence type="ECO:0000256" key="7">
    <source>
        <dbReference type="SAM" id="Phobius"/>
    </source>
</evidence>
<dbReference type="Gene3D" id="1.20.144.10">
    <property type="entry name" value="Phosphatidic acid phosphatase type 2/haloperoxidase"/>
    <property type="match status" value="1"/>
</dbReference>
<keyword evidence="10" id="KW-1185">Reference proteome</keyword>
<dbReference type="Pfam" id="PF09335">
    <property type="entry name" value="VTT_dom"/>
    <property type="match status" value="1"/>
</dbReference>
<comment type="subcellular location">
    <subcellularLocation>
        <location evidence="1">Cell membrane</location>
        <topology evidence="1">Multi-pass membrane protein</topology>
    </subcellularLocation>
</comment>
<feature type="transmembrane region" description="Helical" evidence="7">
    <location>
        <begin position="58"/>
        <end position="79"/>
    </location>
</feature>
<keyword evidence="3" id="KW-1003">Cell membrane</keyword>
<dbReference type="AlphaFoldDB" id="A0A0C2EE93"/>
<evidence type="ECO:0000256" key="2">
    <source>
        <dbReference type="ARBA" id="ARBA00010792"/>
    </source>
</evidence>
<comment type="similarity">
    <text evidence="2">Belongs to the DedA family.</text>
</comment>
<dbReference type="PANTHER" id="PTHR30353">
    <property type="entry name" value="INNER MEMBRANE PROTEIN DEDA-RELATED"/>
    <property type="match status" value="1"/>
</dbReference>
<evidence type="ECO:0000256" key="1">
    <source>
        <dbReference type="ARBA" id="ARBA00004651"/>
    </source>
</evidence>
<dbReference type="CDD" id="cd03392">
    <property type="entry name" value="PAP2_like_2"/>
    <property type="match status" value="1"/>
</dbReference>
<dbReference type="SMART" id="SM00014">
    <property type="entry name" value="acidPPc"/>
    <property type="match status" value="1"/>
</dbReference>
<feature type="transmembrane region" description="Helical" evidence="7">
    <location>
        <begin position="142"/>
        <end position="166"/>
    </location>
</feature>
<dbReference type="RefSeq" id="WP_040098054.1">
    <property type="nucleotide sequence ID" value="NZ_JWJD01000002.1"/>
</dbReference>
<accession>A0A0C2EE93</accession>
<keyword evidence="5 7" id="KW-1133">Transmembrane helix</keyword>
<dbReference type="InterPro" id="IPR032818">
    <property type="entry name" value="DedA-like"/>
</dbReference>
<gene>
    <name evidence="9" type="ORF">GFER_07555</name>
</gene>
<dbReference type="InterPro" id="IPR000326">
    <property type="entry name" value="PAP2/HPO"/>
</dbReference>
<keyword evidence="6 7" id="KW-0472">Membrane</keyword>
<feature type="transmembrane region" description="Helical" evidence="7">
    <location>
        <begin position="378"/>
        <end position="397"/>
    </location>
</feature>
<feature type="transmembrane region" description="Helical" evidence="7">
    <location>
        <begin position="409"/>
        <end position="429"/>
    </location>
</feature>
<feature type="transmembrane region" description="Helical" evidence="7">
    <location>
        <begin position="178"/>
        <end position="200"/>
    </location>
</feature>
<dbReference type="SUPFAM" id="SSF48317">
    <property type="entry name" value="Acid phosphatase/Vanadium-dependent haloperoxidase"/>
    <property type="match status" value="1"/>
</dbReference>
<protein>
    <recommendedName>
        <fullName evidence="8">Phosphatidic acid phosphatase type 2/haloperoxidase domain-containing protein</fullName>
    </recommendedName>
</protein>
<dbReference type="Pfam" id="PF01569">
    <property type="entry name" value="PAP2"/>
    <property type="match status" value="1"/>
</dbReference>
<name>A0A0C2EE93_9BACT</name>
<feature type="domain" description="Phosphatidic acid phosphatase type 2/haloperoxidase" evidence="8">
    <location>
        <begin position="337"/>
        <end position="450"/>
    </location>
</feature>
<evidence type="ECO:0000256" key="4">
    <source>
        <dbReference type="ARBA" id="ARBA00022692"/>
    </source>
</evidence>
<evidence type="ECO:0000313" key="10">
    <source>
        <dbReference type="Proteomes" id="UP000035068"/>
    </source>
</evidence>
<dbReference type="Proteomes" id="UP000035068">
    <property type="component" value="Unassembled WGS sequence"/>
</dbReference>
<evidence type="ECO:0000256" key="3">
    <source>
        <dbReference type="ARBA" id="ARBA00022475"/>
    </source>
</evidence>
<keyword evidence="4 7" id="KW-0812">Transmembrane</keyword>
<feature type="transmembrane region" description="Helical" evidence="7">
    <location>
        <begin position="478"/>
        <end position="497"/>
    </location>
</feature>
<comment type="caution">
    <text evidence="9">The sequence shown here is derived from an EMBL/GenBank/DDBJ whole genome shotgun (WGS) entry which is preliminary data.</text>
</comment>
<reference evidence="9 10" key="1">
    <citation type="submission" date="2014-12" db="EMBL/GenBank/DDBJ databases">
        <title>Genomes of Geoalkalibacter ferrihydriticus and Geoalkalibacter subterraneus, two haloalkaliphilic metal-reducing members of the Geobacteraceae.</title>
        <authorList>
            <person name="Badalamenti J.P."/>
            <person name="Torres C.I."/>
            <person name="Krajmalnik-Brown R."/>
            <person name="Bond D.R."/>
        </authorList>
    </citation>
    <scope>NUCLEOTIDE SEQUENCE [LARGE SCALE GENOMIC DNA]</scope>
    <source>
        <strain evidence="9 10">DSM 17813</strain>
    </source>
</reference>
<dbReference type="InterPro" id="IPR032816">
    <property type="entry name" value="VTT_dom"/>
</dbReference>
<dbReference type="PANTHER" id="PTHR30353:SF15">
    <property type="entry name" value="INNER MEMBRANE PROTEIN YABI"/>
    <property type="match status" value="1"/>
</dbReference>
<feature type="transmembrane region" description="Helical" evidence="7">
    <location>
        <begin position="252"/>
        <end position="272"/>
    </location>
</feature>